<accession>A0A8X6SV62</accession>
<gene>
    <name evidence="1" type="ORF">TNCV_235561</name>
</gene>
<name>A0A8X6SV62_TRICX</name>
<reference evidence="1" key="1">
    <citation type="submission" date="2020-08" db="EMBL/GenBank/DDBJ databases">
        <title>Multicomponent nature underlies the extraordinary mechanical properties of spider dragline silk.</title>
        <authorList>
            <person name="Kono N."/>
            <person name="Nakamura H."/>
            <person name="Mori M."/>
            <person name="Yoshida Y."/>
            <person name="Ohtoshi R."/>
            <person name="Malay A.D."/>
            <person name="Moran D.A.P."/>
            <person name="Tomita M."/>
            <person name="Numata K."/>
            <person name="Arakawa K."/>
        </authorList>
    </citation>
    <scope>NUCLEOTIDE SEQUENCE</scope>
</reference>
<comment type="caution">
    <text evidence="1">The sequence shown here is derived from an EMBL/GenBank/DDBJ whole genome shotgun (WGS) entry which is preliminary data.</text>
</comment>
<dbReference type="Proteomes" id="UP000887159">
    <property type="component" value="Unassembled WGS sequence"/>
</dbReference>
<sequence>MSAIADFKKKEVGQTFGTGLPAPSEGPPRLIFAQKERSSLRYWPAYSVPIGREVAPHAILYQTLFEYLGKQLRLISGREILSLCTPPPAEAGVMWRVRLGSRVVGELKCRYR</sequence>
<evidence type="ECO:0000313" key="1">
    <source>
        <dbReference type="EMBL" id="GFY15006.1"/>
    </source>
</evidence>
<organism evidence="1 2">
    <name type="scientific">Trichonephila clavipes</name>
    <name type="common">Golden silk orbweaver</name>
    <name type="synonym">Nephila clavipes</name>
    <dbReference type="NCBI Taxonomy" id="2585209"/>
    <lineage>
        <taxon>Eukaryota</taxon>
        <taxon>Metazoa</taxon>
        <taxon>Ecdysozoa</taxon>
        <taxon>Arthropoda</taxon>
        <taxon>Chelicerata</taxon>
        <taxon>Arachnida</taxon>
        <taxon>Araneae</taxon>
        <taxon>Araneomorphae</taxon>
        <taxon>Entelegynae</taxon>
        <taxon>Araneoidea</taxon>
        <taxon>Nephilidae</taxon>
        <taxon>Trichonephila</taxon>
    </lineage>
</organism>
<dbReference type="EMBL" id="BMAU01021332">
    <property type="protein sequence ID" value="GFY15006.1"/>
    <property type="molecule type" value="Genomic_DNA"/>
</dbReference>
<keyword evidence="2" id="KW-1185">Reference proteome</keyword>
<proteinExistence type="predicted"/>
<dbReference type="AlphaFoldDB" id="A0A8X6SV62"/>
<protein>
    <submittedName>
        <fullName evidence="1">Uncharacterized protein</fullName>
    </submittedName>
</protein>
<evidence type="ECO:0000313" key="2">
    <source>
        <dbReference type="Proteomes" id="UP000887159"/>
    </source>
</evidence>